<evidence type="ECO:0000313" key="2">
    <source>
        <dbReference type="Proteomes" id="UP001449795"/>
    </source>
</evidence>
<name>A0ABZ3D3J4_9PROT</name>
<dbReference type="EMBL" id="CP152276">
    <property type="protein sequence ID" value="XAE42333.1"/>
    <property type="molecule type" value="Genomic_DNA"/>
</dbReference>
<reference evidence="1 2" key="1">
    <citation type="submission" date="2024-04" db="EMBL/GenBank/DDBJ databases">
        <title>Complete genome sequence of Nguyenibacter vanlangesis HBCM-1154, a strain capable of nitrogen fixation, IAA production, and phosphorus solubilization isolated from sugarcane soil.</title>
        <authorList>
            <person name="MY HANH P."/>
        </authorList>
    </citation>
    <scope>NUCLEOTIDE SEQUENCE [LARGE SCALE GENOMIC DNA]</scope>
    <source>
        <strain evidence="1 2">HBCM 1154</strain>
    </source>
</reference>
<dbReference type="Proteomes" id="UP001449795">
    <property type="component" value="Chromosome"/>
</dbReference>
<gene>
    <name evidence="1" type="ORF">AAC691_19070</name>
</gene>
<protein>
    <submittedName>
        <fullName evidence="1">Uncharacterized protein</fullName>
    </submittedName>
</protein>
<evidence type="ECO:0000313" key="1">
    <source>
        <dbReference type="EMBL" id="XAE42333.1"/>
    </source>
</evidence>
<keyword evidence="2" id="KW-1185">Reference proteome</keyword>
<organism evidence="1 2">
    <name type="scientific">Nguyenibacter vanlangensis</name>
    <dbReference type="NCBI Taxonomy" id="1216886"/>
    <lineage>
        <taxon>Bacteria</taxon>
        <taxon>Pseudomonadati</taxon>
        <taxon>Pseudomonadota</taxon>
        <taxon>Alphaproteobacteria</taxon>
        <taxon>Acetobacterales</taxon>
        <taxon>Acetobacteraceae</taxon>
        <taxon>Nguyenibacter</taxon>
    </lineage>
</organism>
<accession>A0ABZ3D3J4</accession>
<proteinExistence type="predicted"/>
<sequence length="70" mass="7319">MADSLTSGGLLSLAGDCGSAFDMRLLSVIVLPFPSGEDSTITRRKTQLNQKKSGIYNGLSVCVGTLRTVA</sequence>
<dbReference type="RefSeq" id="WP_342628096.1">
    <property type="nucleotide sequence ID" value="NZ_CP152276.1"/>
</dbReference>